<dbReference type="STRING" id="1498499.EP47_05650"/>
<accession>A0A0A2SUS2</accession>
<dbReference type="InterPro" id="IPR005628">
    <property type="entry name" value="GspK"/>
</dbReference>
<evidence type="ECO:0000313" key="14">
    <source>
        <dbReference type="EMBL" id="KGP63471.1"/>
    </source>
</evidence>
<evidence type="ECO:0000256" key="5">
    <source>
        <dbReference type="ARBA" id="ARBA00022519"/>
    </source>
</evidence>
<comment type="similarity">
    <text evidence="2 10">Belongs to the GSP K family.</text>
</comment>
<dbReference type="Gene3D" id="1.10.40.60">
    <property type="entry name" value="EpsJ-like"/>
    <property type="match status" value="2"/>
</dbReference>
<name>A0A0A2SUS2_9GAMM</name>
<evidence type="ECO:0000256" key="8">
    <source>
        <dbReference type="ARBA" id="ARBA00022989"/>
    </source>
</evidence>
<reference evidence="14 15" key="1">
    <citation type="submission" date="2014-05" db="EMBL/GenBank/DDBJ databases">
        <authorList>
            <person name="Rizzardi K."/>
            <person name="Winiecka-Krusnell J."/>
            <person name="Ramliden M."/>
            <person name="Alm E."/>
            <person name="Andersson S."/>
            <person name="Byfors S."/>
        </authorList>
    </citation>
    <scope>NUCLEOTIDE SEQUENCE [LARGE SCALE GENOMIC DNA]</scope>
    <source>
        <strain evidence="14 15">LEGN</strain>
    </source>
</reference>
<dbReference type="Pfam" id="PF03934">
    <property type="entry name" value="T2SSK"/>
    <property type="match status" value="1"/>
</dbReference>
<evidence type="ECO:0000256" key="1">
    <source>
        <dbReference type="ARBA" id="ARBA00004533"/>
    </source>
</evidence>
<gene>
    <name evidence="14" type="ORF">EP47_05650</name>
</gene>
<keyword evidence="5 10" id="KW-0997">Cell inner membrane</keyword>
<evidence type="ECO:0000256" key="7">
    <source>
        <dbReference type="ARBA" id="ARBA00022927"/>
    </source>
</evidence>
<evidence type="ECO:0000256" key="4">
    <source>
        <dbReference type="ARBA" id="ARBA00022475"/>
    </source>
</evidence>
<keyword evidence="3 10" id="KW-0813">Transport</keyword>
<keyword evidence="8 11" id="KW-1133">Transmembrane helix</keyword>
<evidence type="ECO:0000313" key="15">
    <source>
        <dbReference type="Proteomes" id="UP000054422"/>
    </source>
</evidence>
<dbReference type="AlphaFoldDB" id="A0A0A2SUS2"/>
<dbReference type="EMBL" id="JNCF01000016">
    <property type="protein sequence ID" value="KGP63471.1"/>
    <property type="molecule type" value="Genomic_DNA"/>
</dbReference>
<feature type="domain" description="T2SS protein K second SAM-like" evidence="12">
    <location>
        <begin position="247"/>
        <end position="293"/>
    </location>
</feature>
<dbReference type="Gene3D" id="3.30.1300.30">
    <property type="entry name" value="GSPII I/J protein-like"/>
    <property type="match status" value="1"/>
</dbReference>
<dbReference type="SUPFAM" id="SSF47781">
    <property type="entry name" value="RuvA domain 2-like"/>
    <property type="match status" value="1"/>
</dbReference>
<evidence type="ECO:0000259" key="12">
    <source>
        <dbReference type="Pfam" id="PF03934"/>
    </source>
</evidence>
<dbReference type="PANTHER" id="PTHR38831:SF1">
    <property type="entry name" value="TYPE II SECRETION SYSTEM PROTEIN K-RELATED"/>
    <property type="match status" value="1"/>
</dbReference>
<evidence type="ECO:0000256" key="3">
    <source>
        <dbReference type="ARBA" id="ARBA00022448"/>
    </source>
</evidence>
<keyword evidence="4 10" id="KW-1003">Cell membrane</keyword>
<evidence type="ECO:0000256" key="2">
    <source>
        <dbReference type="ARBA" id="ARBA00007246"/>
    </source>
</evidence>
<evidence type="ECO:0000256" key="11">
    <source>
        <dbReference type="SAM" id="Phobius"/>
    </source>
</evidence>
<keyword evidence="7" id="KW-0653">Protein transport</keyword>
<dbReference type="InterPro" id="IPR049031">
    <property type="entry name" value="T2SSK_SAM-like_1st"/>
</dbReference>
<evidence type="ECO:0000256" key="9">
    <source>
        <dbReference type="ARBA" id="ARBA00023136"/>
    </source>
</evidence>
<feature type="domain" description="T2SS protein K first SAM-like" evidence="13">
    <location>
        <begin position="141"/>
        <end position="243"/>
    </location>
</feature>
<evidence type="ECO:0000256" key="10">
    <source>
        <dbReference type="PIRNR" id="PIRNR002786"/>
    </source>
</evidence>
<dbReference type="PANTHER" id="PTHR38831">
    <property type="entry name" value="TYPE II SECRETION SYSTEM PROTEIN K"/>
    <property type="match status" value="1"/>
</dbReference>
<keyword evidence="6 11" id="KW-0812">Transmembrane</keyword>
<dbReference type="NCBIfam" id="NF037980">
    <property type="entry name" value="T2SS_GspK"/>
    <property type="match status" value="1"/>
</dbReference>
<dbReference type="InterPro" id="IPR038072">
    <property type="entry name" value="GspK_central_sf"/>
</dbReference>
<dbReference type="PIRSF" id="PIRSF002786">
    <property type="entry name" value="XcpX"/>
    <property type="match status" value="1"/>
</dbReference>
<keyword evidence="15" id="KW-1185">Reference proteome</keyword>
<evidence type="ECO:0000256" key="6">
    <source>
        <dbReference type="ARBA" id="ARBA00022692"/>
    </source>
</evidence>
<dbReference type="SUPFAM" id="SSF158544">
    <property type="entry name" value="GspK insert domain-like"/>
    <property type="match status" value="1"/>
</dbReference>
<dbReference type="GO" id="GO:0005886">
    <property type="term" value="C:plasma membrane"/>
    <property type="evidence" value="ECO:0007669"/>
    <property type="project" value="UniProtKB-SubCell"/>
</dbReference>
<dbReference type="InterPro" id="IPR049179">
    <property type="entry name" value="T2SSK_SAM-like_2nd"/>
</dbReference>
<feature type="transmembrane region" description="Helical" evidence="11">
    <location>
        <begin position="46"/>
        <end position="65"/>
    </location>
</feature>
<keyword evidence="9 10" id="KW-0472">Membrane</keyword>
<dbReference type="InterPro" id="IPR010994">
    <property type="entry name" value="RuvA_2-like"/>
</dbReference>
<organism evidence="14 15">
    <name type="scientific">Legionella norrlandica</name>
    <dbReference type="NCBI Taxonomy" id="1498499"/>
    <lineage>
        <taxon>Bacteria</taxon>
        <taxon>Pseudomonadati</taxon>
        <taxon>Pseudomonadota</taxon>
        <taxon>Gammaproteobacteria</taxon>
        <taxon>Legionellales</taxon>
        <taxon>Legionellaceae</taxon>
        <taxon>Legionella</taxon>
    </lineage>
</organism>
<protein>
    <recommendedName>
        <fullName evidence="10">Type II secretion system protein K</fullName>
    </recommendedName>
</protein>
<dbReference type="GO" id="GO:0009306">
    <property type="term" value="P:protein secretion"/>
    <property type="evidence" value="ECO:0007669"/>
    <property type="project" value="InterPro"/>
</dbReference>
<dbReference type="Pfam" id="PF21687">
    <property type="entry name" value="T2SSK_1st"/>
    <property type="match status" value="1"/>
</dbReference>
<comment type="caution">
    <text evidence="14">The sequence shown here is derived from an EMBL/GenBank/DDBJ whole genome shotgun (WGS) entry which is preliminary data.</text>
</comment>
<comment type="subcellular location">
    <subcellularLocation>
        <location evidence="1 10">Cell inner membrane</location>
    </subcellularLocation>
</comment>
<evidence type="ECO:0000259" key="13">
    <source>
        <dbReference type="Pfam" id="PF21687"/>
    </source>
</evidence>
<sequence length="349" mass="39527">MFLTRLLAKPISPQTVLVFSNKPREVGTQGSRRKPKLSSKQKMKGSALLTALFIMTLVAIVATAMSTRLQSDIYRTRLVITQDKLYFATQAVMIWALNELQNKNNHFTKTNELGMVAQYPKNMENIDNQIQISGGLYDLQAQFNLNNLIEKKSIPTFMHLINQIYPKATGLERANLALGVKHWVLAYSLGRGEDIFTSYYLSQKPPYYPSHQLIKSKSEFRLVKDVSAPIYLTLEPFITALPESTSININTASKPILMSLGDGLNDSQVNELIKVREENGITDLKDISELLKKFNIPNDQITIESQYYLSVASSKSDEFNLVVYSLLKRSRDRKGKFSISVIRESINSF</sequence>
<proteinExistence type="inferred from homology"/>
<dbReference type="Proteomes" id="UP000054422">
    <property type="component" value="Unassembled WGS sequence"/>
</dbReference>